<dbReference type="RefSeq" id="XP_056045917.1">
    <property type="nucleotide sequence ID" value="XM_056186533.1"/>
</dbReference>
<proteinExistence type="predicted"/>
<sequence>MSATEVPLTITTKNVTATFKQNKELSSTVDEVLKAQGISWTVRTALKYTPMSLKVQLYTDDNGVEHLDIDQLLPAGIKSDEPRTFDFQFREKLSVVFGPVIARSKRVTIDEATQINGFLGQGWDEGCVKNGLFYAYARGDPSKPNGLEWESHQTFGFADVQIDEKQTERKYVVRLYFTAPGLEEGVEKRLVYDFVQEGI</sequence>
<dbReference type="Proteomes" id="UP001217417">
    <property type="component" value="Unassembled WGS sequence"/>
</dbReference>
<dbReference type="AlphaFoldDB" id="A0AAD7QZ49"/>
<gene>
    <name evidence="1" type="ORF">POJ06DRAFT_244712</name>
</gene>
<keyword evidence="2" id="KW-1185">Reference proteome</keyword>
<protein>
    <submittedName>
        <fullName evidence="1">Uncharacterized protein</fullName>
    </submittedName>
</protein>
<name>A0AAD7QZ49_9ASCO</name>
<evidence type="ECO:0000313" key="1">
    <source>
        <dbReference type="EMBL" id="KAJ8102467.1"/>
    </source>
</evidence>
<dbReference type="EMBL" id="JARPMG010000002">
    <property type="protein sequence ID" value="KAJ8102467.1"/>
    <property type="molecule type" value="Genomic_DNA"/>
</dbReference>
<comment type="caution">
    <text evidence="1">The sequence shown here is derived from an EMBL/GenBank/DDBJ whole genome shotgun (WGS) entry which is preliminary data.</text>
</comment>
<dbReference type="InterPro" id="IPR053037">
    <property type="entry name" value="Pericyclase_pydY-like"/>
</dbReference>
<dbReference type="PANTHER" id="PTHR38115">
    <property type="entry name" value="LIPOCALIN-LIKE DOMAIN-CONTAINING PROTEIN"/>
    <property type="match status" value="1"/>
</dbReference>
<evidence type="ECO:0000313" key="2">
    <source>
        <dbReference type="Proteomes" id="UP001217417"/>
    </source>
</evidence>
<dbReference type="GeneID" id="80881699"/>
<dbReference type="PANTHER" id="PTHR38115:SF1">
    <property type="entry name" value="LIPOCALIN-LIKE DOMAIN-CONTAINING PROTEIN"/>
    <property type="match status" value="1"/>
</dbReference>
<accession>A0AAD7QZ49</accession>
<organism evidence="1 2">
    <name type="scientific">Lipomyces tetrasporus</name>
    <dbReference type="NCBI Taxonomy" id="54092"/>
    <lineage>
        <taxon>Eukaryota</taxon>
        <taxon>Fungi</taxon>
        <taxon>Dikarya</taxon>
        <taxon>Ascomycota</taxon>
        <taxon>Saccharomycotina</taxon>
        <taxon>Lipomycetes</taxon>
        <taxon>Lipomycetales</taxon>
        <taxon>Lipomycetaceae</taxon>
        <taxon>Lipomyces</taxon>
    </lineage>
</organism>
<reference evidence="1" key="1">
    <citation type="submission" date="2023-03" db="EMBL/GenBank/DDBJ databases">
        <title>Near-Complete genome sequence of Lipomyces tetrasporous NRRL Y-64009, an oleaginous yeast capable of growing on lignocellulosic hydrolysates.</title>
        <authorList>
            <consortium name="Lawrence Berkeley National Laboratory"/>
            <person name="Jagtap S.S."/>
            <person name="Liu J.-J."/>
            <person name="Walukiewicz H.E."/>
            <person name="Pangilinan J."/>
            <person name="Lipzen A."/>
            <person name="Ahrendt S."/>
            <person name="Koriabine M."/>
            <person name="Cobaugh K."/>
            <person name="Salamov A."/>
            <person name="Yoshinaga Y."/>
            <person name="Ng V."/>
            <person name="Daum C."/>
            <person name="Grigoriev I.V."/>
            <person name="Slininger P.J."/>
            <person name="Dien B.S."/>
            <person name="Jin Y.-S."/>
            <person name="Rao C.V."/>
        </authorList>
    </citation>
    <scope>NUCLEOTIDE SEQUENCE</scope>
    <source>
        <strain evidence="1">NRRL Y-64009</strain>
    </source>
</reference>